<organism evidence="3 4">
    <name type="scientific">Streptomyces pactum</name>
    <dbReference type="NCBI Taxonomy" id="68249"/>
    <lineage>
        <taxon>Bacteria</taxon>
        <taxon>Bacillati</taxon>
        <taxon>Actinomycetota</taxon>
        <taxon>Actinomycetes</taxon>
        <taxon>Kitasatosporales</taxon>
        <taxon>Streptomycetaceae</taxon>
        <taxon>Streptomyces</taxon>
    </lineage>
</organism>
<sequence length="228" mass="24278">MWLEVAVFNRRTTARRGVSAPAAALVLAALALTGCESGGDGEPEGRDGSPAVIAPGLPGEPAKTLSAGEAARAGDDDTPNSADFGYVRMMIEHHRQALVMTQLAPDRAKSGQVKKLAERIAAGQGPEITAMEGWLTNHADHDKGGHDGHRDHASMPGMASAEQLDELRAARGEAFDQLFLDLMITHHQGAVTMATDVLKSGNNVLVEEMAGDVISQQSIEIRRMRELR</sequence>
<feature type="region of interest" description="Disordered" evidence="1">
    <location>
        <begin position="37"/>
        <end position="79"/>
    </location>
</feature>
<dbReference type="InterPro" id="IPR005183">
    <property type="entry name" value="DUF305_CopM-like"/>
</dbReference>
<name>A0ABS0NTS3_9ACTN</name>
<dbReference type="PANTHER" id="PTHR36933:SF1">
    <property type="entry name" value="SLL0788 PROTEIN"/>
    <property type="match status" value="1"/>
</dbReference>
<dbReference type="EMBL" id="JACYXC010000002">
    <property type="protein sequence ID" value="MBH5338573.1"/>
    <property type="molecule type" value="Genomic_DNA"/>
</dbReference>
<reference evidence="3 4" key="1">
    <citation type="submission" date="2020-09" db="EMBL/GenBank/DDBJ databases">
        <title>Biosynthesis of the nuclear factor of activated T cells inhibitor NFAT-133 and its congeners in Streptomyces pactum.</title>
        <authorList>
            <person name="Zhou W."/>
            <person name="Posri P."/>
            <person name="Abugrain M.E."/>
            <person name="Weisberg A.J."/>
            <person name="Chang J.H."/>
            <person name="Mahmud T."/>
        </authorList>
    </citation>
    <scope>NUCLEOTIDE SEQUENCE [LARGE SCALE GENOMIC DNA]</scope>
    <source>
        <strain evidence="3 4">ATCC 27456</strain>
    </source>
</reference>
<dbReference type="Gene3D" id="1.20.1260.10">
    <property type="match status" value="1"/>
</dbReference>
<comment type="caution">
    <text evidence="3">The sequence shown here is derived from an EMBL/GenBank/DDBJ whole genome shotgun (WGS) entry which is preliminary data.</text>
</comment>
<evidence type="ECO:0000259" key="2">
    <source>
        <dbReference type="Pfam" id="PF03713"/>
    </source>
</evidence>
<evidence type="ECO:0000313" key="4">
    <source>
        <dbReference type="Proteomes" id="UP000807371"/>
    </source>
</evidence>
<evidence type="ECO:0000313" key="3">
    <source>
        <dbReference type="EMBL" id="MBH5338573.1"/>
    </source>
</evidence>
<keyword evidence="4" id="KW-1185">Reference proteome</keyword>
<feature type="domain" description="DUF305" evidence="2">
    <location>
        <begin position="83"/>
        <end position="227"/>
    </location>
</feature>
<dbReference type="InterPro" id="IPR012347">
    <property type="entry name" value="Ferritin-like"/>
</dbReference>
<evidence type="ECO:0000256" key="1">
    <source>
        <dbReference type="SAM" id="MobiDB-lite"/>
    </source>
</evidence>
<protein>
    <submittedName>
        <fullName evidence="3">DUF305 domain-containing protein</fullName>
    </submittedName>
</protein>
<gene>
    <name evidence="3" type="ORF">IHE55_28850</name>
</gene>
<dbReference type="PANTHER" id="PTHR36933">
    <property type="entry name" value="SLL0788 PROTEIN"/>
    <property type="match status" value="1"/>
</dbReference>
<proteinExistence type="predicted"/>
<dbReference type="Proteomes" id="UP000807371">
    <property type="component" value="Unassembled WGS sequence"/>
</dbReference>
<dbReference type="Pfam" id="PF03713">
    <property type="entry name" value="DUF305"/>
    <property type="match status" value="1"/>
</dbReference>
<accession>A0ABS0NTS3</accession>